<dbReference type="Gene3D" id="3.30.160.60">
    <property type="entry name" value="Classic Zinc Finger"/>
    <property type="match status" value="3"/>
</dbReference>
<keyword evidence="9" id="KW-0804">Transcription</keyword>
<dbReference type="AlphaFoldDB" id="A0A2K5Q0T3"/>
<dbReference type="GO" id="GO:0042475">
    <property type="term" value="P:odontogenesis of dentin-containing tooth"/>
    <property type="evidence" value="ECO:0007669"/>
    <property type="project" value="Ensembl"/>
</dbReference>
<evidence type="ECO:0000256" key="7">
    <source>
        <dbReference type="ARBA" id="ARBA00022843"/>
    </source>
</evidence>
<evidence type="ECO:0000256" key="10">
    <source>
        <dbReference type="ARBA" id="ARBA00023242"/>
    </source>
</evidence>
<evidence type="ECO:0000256" key="4">
    <source>
        <dbReference type="ARBA" id="ARBA00022737"/>
    </source>
</evidence>
<keyword evidence="15" id="KW-1185">Reference proteome</keyword>
<dbReference type="InterPro" id="IPR056438">
    <property type="entry name" value="Znf-C2H2_CTCF"/>
</dbReference>
<dbReference type="GO" id="GO:0071678">
    <property type="term" value="P:olfactory bulb axon guidance"/>
    <property type="evidence" value="ECO:0007669"/>
    <property type="project" value="Ensembl"/>
</dbReference>
<dbReference type="OMA" id="TEAPIGC"/>
<dbReference type="Proteomes" id="UP000233040">
    <property type="component" value="Unassembled WGS sequence"/>
</dbReference>
<keyword evidence="10" id="KW-0539">Nucleus</keyword>
<feature type="compositionally biased region" description="Low complexity" evidence="12">
    <location>
        <begin position="326"/>
        <end position="348"/>
    </location>
</feature>
<dbReference type="GO" id="GO:0045664">
    <property type="term" value="P:regulation of neuron differentiation"/>
    <property type="evidence" value="ECO:0007669"/>
    <property type="project" value="Ensembl"/>
</dbReference>
<dbReference type="Pfam" id="PF25491">
    <property type="entry name" value="CCHC_BCL-11A"/>
    <property type="match status" value="1"/>
</dbReference>
<dbReference type="GO" id="GO:0010837">
    <property type="term" value="P:regulation of keratinocyte proliferation"/>
    <property type="evidence" value="ECO:0007669"/>
    <property type="project" value="Ensembl"/>
</dbReference>
<dbReference type="InterPro" id="IPR051497">
    <property type="entry name" value="Dev/Hematopoietic_TF"/>
</dbReference>
<evidence type="ECO:0000256" key="12">
    <source>
        <dbReference type="SAM" id="MobiDB-lite"/>
    </source>
</evidence>
<feature type="domain" description="C2H2-type" evidence="13">
    <location>
        <begin position="427"/>
        <end position="450"/>
    </location>
</feature>
<dbReference type="GO" id="GO:0008270">
    <property type="term" value="F:zinc ion binding"/>
    <property type="evidence" value="ECO:0007669"/>
    <property type="project" value="UniProtKB-KW"/>
</dbReference>
<dbReference type="GO" id="GO:0035701">
    <property type="term" value="P:hematopoietic stem cell migration"/>
    <property type="evidence" value="ECO:0007669"/>
    <property type="project" value="Ensembl"/>
</dbReference>
<dbReference type="GO" id="GO:0001228">
    <property type="term" value="F:DNA-binding transcription activator activity, RNA polymerase II-specific"/>
    <property type="evidence" value="ECO:0007669"/>
    <property type="project" value="Ensembl"/>
</dbReference>
<keyword evidence="4" id="KW-0677">Repeat</keyword>
<dbReference type="GO" id="GO:0033077">
    <property type="term" value="P:T cell differentiation in thymus"/>
    <property type="evidence" value="ECO:0007669"/>
    <property type="project" value="Ensembl"/>
</dbReference>
<dbReference type="STRING" id="9516.ENSCCAP00000009505"/>
<keyword evidence="8" id="KW-0805">Transcription regulation</keyword>
<dbReference type="GO" id="GO:0008285">
    <property type="term" value="P:negative regulation of cell population proliferation"/>
    <property type="evidence" value="ECO:0007669"/>
    <property type="project" value="Ensembl"/>
</dbReference>
<dbReference type="GO" id="GO:0070242">
    <property type="term" value="P:thymocyte apoptotic process"/>
    <property type="evidence" value="ECO:0007669"/>
    <property type="project" value="Ensembl"/>
</dbReference>
<reference evidence="14" key="2">
    <citation type="submission" date="2025-09" db="UniProtKB">
        <authorList>
            <consortium name="Ensembl"/>
        </authorList>
    </citation>
    <scope>IDENTIFICATION</scope>
</reference>
<dbReference type="FunFam" id="3.30.160.60:FF:000046">
    <property type="entry name" value="Putative B-cell lymphoma/leukemia 11A"/>
    <property type="match status" value="1"/>
</dbReference>
<dbReference type="GO" id="GO:0043005">
    <property type="term" value="C:neuron projection"/>
    <property type="evidence" value="ECO:0007669"/>
    <property type="project" value="Ensembl"/>
</dbReference>
<dbReference type="GO" id="GO:0021902">
    <property type="term" value="P:commitment of neuronal cell to specific neuron type in forebrain"/>
    <property type="evidence" value="ECO:0007669"/>
    <property type="project" value="Ensembl"/>
</dbReference>
<dbReference type="GO" id="GO:0043368">
    <property type="term" value="P:positive T cell selection"/>
    <property type="evidence" value="ECO:0007669"/>
    <property type="project" value="Ensembl"/>
</dbReference>
<evidence type="ECO:0000256" key="11">
    <source>
        <dbReference type="PROSITE-ProRule" id="PRU00042"/>
    </source>
</evidence>
<dbReference type="SUPFAM" id="SSF57667">
    <property type="entry name" value="beta-beta-alpha zinc fingers"/>
    <property type="match status" value="2"/>
</dbReference>
<dbReference type="GO" id="GO:0070244">
    <property type="term" value="P:negative regulation of thymocyte apoptotic process"/>
    <property type="evidence" value="ECO:0007669"/>
    <property type="project" value="Ensembl"/>
</dbReference>
<dbReference type="GO" id="GO:0003334">
    <property type="term" value="P:keratinocyte development"/>
    <property type="evidence" value="ECO:0007669"/>
    <property type="project" value="Ensembl"/>
</dbReference>
<dbReference type="GO" id="GO:0000978">
    <property type="term" value="F:RNA polymerase II cis-regulatory region sequence-specific DNA binding"/>
    <property type="evidence" value="ECO:0007669"/>
    <property type="project" value="Ensembl"/>
</dbReference>
<reference evidence="14" key="1">
    <citation type="submission" date="2025-08" db="UniProtKB">
        <authorList>
            <consortium name="Ensembl"/>
        </authorList>
    </citation>
    <scope>IDENTIFICATION</scope>
</reference>
<dbReference type="InterPro" id="IPR013087">
    <property type="entry name" value="Znf_C2H2_type"/>
</dbReference>
<feature type="domain" description="C2H2-type" evidence="13">
    <location>
        <begin position="397"/>
        <end position="419"/>
    </location>
</feature>
<evidence type="ECO:0000256" key="2">
    <source>
        <dbReference type="ARBA" id="ARBA00022499"/>
    </source>
</evidence>
<evidence type="ECO:0000256" key="6">
    <source>
        <dbReference type="ARBA" id="ARBA00022833"/>
    </source>
</evidence>
<organism evidence="14 15">
    <name type="scientific">Cebus imitator</name>
    <name type="common">Panamanian white-faced capuchin</name>
    <name type="synonym">Cebus capucinus imitator</name>
    <dbReference type="NCBI Taxonomy" id="2715852"/>
    <lineage>
        <taxon>Eukaryota</taxon>
        <taxon>Metazoa</taxon>
        <taxon>Chordata</taxon>
        <taxon>Craniata</taxon>
        <taxon>Vertebrata</taxon>
        <taxon>Euteleostomi</taxon>
        <taxon>Mammalia</taxon>
        <taxon>Eutheria</taxon>
        <taxon>Euarchontoglires</taxon>
        <taxon>Primates</taxon>
        <taxon>Haplorrhini</taxon>
        <taxon>Platyrrhini</taxon>
        <taxon>Cebidae</taxon>
        <taxon>Cebinae</taxon>
        <taxon>Cebus</taxon>
    </lineage>
</organism>
<keyword evidence="3" id="KW-0479">Metal-binding</keyword>
<accession>A0A2K5Q0T3</accession>
<sequence length="467" mass="49800">MSRRKQGNPQHLSQRELITPEADHVEAAILEEDEGLEIEEPSGLGLMVGGPDPDLLTCGQCQMNFPLGDILVFIEHKRKQCGGSLGACYDKALDKDSPPPSSRSELRKVSEPVEIGIQVTPDEDDHLLSPTKGICPKQENIAGPCRPAQLPAVAPITASSHPHSSVITSPLRALGALPPCLPLPCCSARPVSGDGTQGEGQTEAPFGCQCQLSGCGDAGAGGAVNGRGGGFAPGAEPFPGLFPRKPAPLPSPGLNSAAKRIKVEKDLELPPAALIPSENVYSQWLVGYAASRHFMKDPFLGFTDARQSPFATSSEHSSENGSLRFSTPPGDLLDGGLSGRSGTASGGSTPHLGGPGPGRPSSKEGRRSDTCEYCGKVFKNCSNLTVHRRSHTGERPYKCELCNYACAQSSKLTRHMKTHGQIGKEVYRCDICQMPFSVYSTLEKHMKKWHGEHLLTNDVKIEQAERS</sequence>
<dbReference type="Pfam" id="PF00096">
    <property type="entry name" value="zf-C2H2"/>
    <property type="match status" value="2"/>
</dbReference>
<protein>
    <submittedName>
        <fullName evidence="14">BCL11 transcription factor B</fullName>
    </submittedName>
</protein>
<keyword evidence="2" id="KW-1017">Isopeptide bond</keyword>
<dbReference type="GO" id="GO:0006366">
    <property type="term" value="P:transcription by RNA polymerase II"/>
    <property type="evidence" value="ECO:0007669"/>
    <property type="project" value="Ensembl"/>
</dbReference>
<keyword evidence="5 11" id="KW-0863">Zinc-finger</keyword>
<dbReference type="Ensembl" id="ENSCCAT00000026889.1">
    <property type="protein sequence ID" value="ENSCCAP00000009505.1"/>
    <property type="gene ID" value="ENSCCAG00000022493.1"/>
</dbReference>
<dbReference type="GO" id="GO:0003382">
    <property type="term" value="P:epithelial cell morphogenesis"/>
    <property type="evidence" value="ECO:0007669"/>
    <property type="project" value="Ensembl"/>
</dbReference>
<evidence type="ECO:0000256" key="5">
    <source>
        <dbReference type="ARBA" id="ARBA00022771"/>
    </source>
</evidence>
<comment type="subcellular location">
    <subcellularLocation>
        <location evidence="1">Nucleus</location>
    </subcellularLocation>
</comment>
<dbReference type="GO" id="GO:0031077">
    <property type="term" value="P:post-embryonic camera-type eye development"/>
    <property type="evidence" value="ECO:0007669"/>
    <property type="project" value="Ensembl"/>
</dbReference>
<dbReference type="GO" id="GO:0021773">
    <property type="term" value="P:striatal medium spiny neuron differentiation"/>
    <property type="evidence" value="ECO:0007669"/>
    <property type="project" value="Ensembl"/>
</dbReference>
<dbReference type="GO" id="GO:0033153">
    <property type="term" value="P:T cell receptor V(D)J recombination"/>
    <property type="evidence" value="ECO:0007669"/>
    <property type="project" value="Ensembl"/>
</dbReference>
<dbReference type="PANTHER" id="PTHR45993:SF4">
    <property type="entry name" value="B-CELL LYMPHOMA_LEUKEMIA 11B"/>
    <property type="match status" value="1"/>
</dbReference>
<evidence type="ECO:0000256" key="1">
    <source>
        <dbReference type="ARBA" id="ARBA00004123"/>
    </source>
</evidence>
<evidence type="ECO:0000259" key="13">
    <source>
        <dbReference type="PROSITE" id="PS50157"/>
    </source>
</evidence>
<dbReference type="GO" id="GO:0016514">
    <property type="term" value="C:SWI/SNF complex"/>
    <property type="evidence" value="ECO:0007669"/>
    <property type="project" value="Ensembl"/>
</dbReference>
<gene>
    <name evidence="14" type="primary">BCL11B</name>
</gene>
<dbReference type="SMART" id="SM00355">
    <property type="entry name" value="ZnF_C2H2"/>
    <property type="match status" value="3"/>
</dbReference>
<dbReference type="GeneTree" id="ENSGT00940000161060"/>
<feature type="compositionally biased region" description="Polar residues" evidence="12">
    <location>
        <begin position="310"/>
        <end position="325"/>
    </location>
</feature>
<dbReference type="PROSITE" id="PS00028">
    <property type="entry name" value="ZINC_FINGER_C2H2_1"/>
    <property type="match status" value="3"/>
</dbReference>
<evidence type="ECO:0000313" key="14">
    <source>
        <dbReference type="Ensembl" id="ENSCCAP00000009505.1"/>
    </source>
</evidence>
<dbReference type="GO" id="GO:0097535">
    <property type="term" value="P:lymphoid lineage cell migration into thymus"/>
    <property type="evidence" value="ECO:0007669"/>
    <property type="project" value="Ensembl"/>
</dbReference>
<keyword evidence="6" id="KW-0862">Zinc</keyword>
<dbReference type="GO" id="GO:0048538">
    <property type="term" value="P:thymus development"/>
    <property type="evidence" value="ECO:0007669"/>
    <property type="project" value="Ensembl"/>
</dbReference>
<evidence type="ECO:0000256" key="8">
    <source>
        <dbReference type="ARBA" id="ARBA00023015"/>
    </source>
</evidence>
<dbReference type="FunFam" id="3.30.160.60:FF:001175">
    <property type="entry name" value="Zinc finger, C2H2 type"/>
    <property type="match status" value="1"/>
</dbReference>
<dbReference type="PANTHER" id="PTHR45993">
    <property type="entry name" value="B-CELL LYMPHOMA/LEUKEMIA 11"/>
    <property type="match status" value="1"/>
</dbReference>
<feature type="region of interest" description="Disordered" evidence="12">
    <location>
        <begin position="310"/>
        <end position="367"/>
    </location>
</feature>
<evidence type="ECO:0000256" key="3">
    <source>
        <dbReference type="ARBA" id="ARBA00022723"/>
    </source>
</evidence>
<feature type="domain" description="C2H2-type" evidence="13">
    <location>
        <begin position="369"/>
        <end position="396"/>
    </location>
</feature>
<dbReference type="GO" id="GO:0046632">
    <property type="term" value="P:alpha-beta T cell differentiation"/>
    <property type="evidence" value="ECO:0007669"/>
    <property type="project" value="Ensembl"/>
</dbReference>
<evidence type="ECO:0000313" key="15">
    <source>
        <dbReference type="Proteomes" id="UP000233040"/>
    </source>
</evidence>
<evidence type="ECO:0000256" key="9">
    <source>
        <dbReference type="ARBA" id="ARBA00023163"/>
    </source>
</evidence>
<dbReference type="GO" id="GO:0019216">
    <property type="term" value="P:regulation of lipid metabolic process"/>
    <property type="evidence" value="ECO:0007669"/>
    <property type="project" value="Ensembl"/>
</dbReference>
<dbReference type="InterPro" id="IPR057448">
    <property type="entry name" value="BCL-11A_Znf_CCHC"/>
</dbReference>
<dbReference type="Pfam" id="PF23611">
    <property type="entry name" value="zf-C2H2_16"/>
    <property type="match status" value="1"/>
</dbReference>
<dbReference type="PROSITE" id="PS50157">
    <property type="entry name" value="ZINC_FINGER_C2H2_2"/>
    <property type="match status" value="3"/>
</dbReference>
<name>A0A2K5Q0T3_CEBIM</name>
<keyword evidence="7" id="KW-0832">Ubl conjugation</keyword>
<proteinExistence type="predicted"/>
<dbReference type="InterPro" id="IPR036236">
    <property type="entry name" value="Znf_C2H2_sf"/>
</dbReference>